<protein>
    <recommendedName>
        <fullName evidence="1">HTH cro/C1-type domain-containing protein</fullName>
    </recommendedName>
</protein>
<name>A0A1X7A4X7_9RHOB</name>
<dbReference type="Gene3D" id="1.10.260.40">
    <property type="entry name" value="lambda repressor-like DNA-binding domains"/>
    <property type="match status" value="1"/>
</dbReference>
<accession>A0A1X7A4X7</accession>
<proteinExistence type="predicted"/>
<dbReference type="SMART" id="SM00530">
    <property type="entry name" value="HTH_XRE"/>
    <property type="match status" value="1"/>
</dbReference>
<dbReference type="AlphaFoldDB" id="A0A1X7A4X7"/>
<dbReference type="GO" id="GO:0003677">
    <property type="term" value="F:DNA binding"/>
    <property type="evidence" value="ECO:0007669"/>
    <property type="project" value="InterPro"/>
</dbReference>
<dbReference type="CDD" id="cd00093">
    <property type="entry name" value="HTH_XRE"/>
    <property type="match status" value="1"/>
</dbReference>
<dbReference type="InterPro" id="IPR010982">
    <property type="entry name" value="Lambda_DNA-bd_dom_sf"/>
</dbReference>
<feature type="domain" description="HTH cro/C1-type" evidence="1">
    <location>
        <begin position="19"/>
        <end position="73"/>
    </location>
</feature>
<dbReference type="EMBL" id="FWFN01000009">
    <property type="protein sequence ID" value="SLN70188.1"/>
    <property type="molecule type" value="Genomic_DNA"/>
</dbReference>
<evidence type="ECO:0000313" key="2">
    <source>
        <dbReference type="EMBL" id="SLN70188.1"/>
    </source>
</evidence>
<reference evidence="2 3" key="1">
    <citation type="submission" date="2017-03" db="EMBL/GenBank/DDBJ databases">
        <authorList>
            <person name="Afonso C.L."/>
            <person name="Miller P.J."/>
            <person name="Scott M.A."/>
            <person name="Spackman E."/>
            <person name="Goraichik I."/>
            <person name="Dimitrov K.M."/>
            <person name="Suarez D.L."/>
            <person name="Swayne D.E."/>
        </authorList>
    </citation>
    <scope>NUCLEOTIDE SEQUENCE [LARGE SCALE GENOMIC DNA]</scope>
    <source>
        <strain evidence="2 3">CECT 7751</strain>
    </source>
</reference>
<evidence type="ECO:0000259" key="1">
    <source>
        <dbReference type="PROSITE" id="PS50943"/>
    </source>
</evidence>
<dbReference type="RefSeq" id="WP_085889726.1">
    <property type="nucleotide sequence ID" value="NZ_FWFN01000009.1"/>
</dbReference>
<keyword evidence="3" id="KW-1185">Reference proteome</keyword>
<dbReference type="InterPro" id="IPR001387">
    <property type="entry name" value="Cro/C1-type_HTH"/>
</dbReference>
<sequence length="114" mass="12129">MTTTPAAKDSQLETARQNLRLAIAIRGTTAAQVSREAGLSVNALSYFLKGNGSISYAGMLGVCEALEVPIGLLHHPNTITPARLELHSTLRELTSEEVDEVARALERDPSGSSL</sequence>
<dbReference type="Proteomes" id="UP000193963">
    <property type="component" value="Unassembled WGS sequence"/>
</dbReference>
<dbReference type="SUPFAM" id="SSF47413">
    <property type="entry name" value="lambda repressor-like DNA-binding domains"/>
    <property type="match status" value="1"/>
</dbReference>
<evidence type="ECO:0000313" key="3">
    <source>
        <dbReference type="Proteomes" id="UP000193963"/>
    </source>
</evidence>
<dbReference type="PROSITE" id="PS50943">
    <property type="entry name" value="HTH_CROC1"/>
    <property type="match status" value="1"/>
</dbReference>
<gene>
    <name evidence="2" type="ORF">PSM7751_03699</name>
</gene>
<organism evidence="2 3">
    <name type="scientific">Pseudooceanicola marinus</name>
    <dbReference type="NCBI Taxonomy" id="396013"/>
    <lineage>
        <taxon>Bacteria</taxon>
        <taxon>Pseudomonadati</taxon>
        <taxon>Pseudomonadota</taxon>
        <taxon>Alphaproteobacteria</taxon>
        <taxon>Rhodobacterales</taxon>
        <taxon>Paracoccaceae</taxon>
        <taxon>Pseudooceanicola</taxon>
    </lineage>
</organism>